<keyword evidence="2" id="KW-0456">Lyase</keyword>
<sequence length="265" mass="29034">MDYSDILYDVRDRTATITVNRPHRLNAATRRTYYEMTDAIRRAGWDRDIGVIVLTGAGTRAFGIGGDKDEKKADRVDNGIGVLGNGVEELQTAIRDVPKPVIAKVRGYAVGSGNVLVTLCDLAIAAENAEFGQVGPKMGSVDPGFGTAFLARTVGEKRAREIWYLCRRYKAHEALAMGLVNAVVPDDKLDEEVDSWCREINERSPTAIAIAKRSFNADSENIRGIGQLAFSALALYFGTDEAKEGGNALREKRKPDFVGSMYRGR</sequence>
<dbReference type="Gene3D" id="1.10.12.10">
    <property type="entry name" value="Lyase 2-enoyl-coa Hydratase, Chain A, domain 2"/>
    <property type="match status" value="1"/>
</dbReference>
<dbReference type="Gene3D" id="3.90.226.10">
    <property type="entry name" value="2-enoyl-CoA Hydratase, Chain A, domain 1"/>
    <property type="match status" value="1"/>
</dbReference>
<dbReference type="SUPFAM" id="SSF52096">
    <property type="entry name" value="ClpP/crotonase"/>
    <property type="match status" value="1"/>
</dbReference>
<dbReference type="GO" id="GO:0005829">
    <property type="term" value="C:cytosol"/>
    <property type="evidence" value="ECO:0007669"/>
    <property type="project" value="TreeGrafter"/>
</dbReference>
<dbReference type="GO" id="GO:0009234">
    <property type="term" value="P:menaquinone biosynthetic process"/>
    <property type="evidence" value="ECO:0007669"/>
    <property type="project" value="TreeGrafter"/>
</dbReference>
<evidence type="ECO:0000313" key="2">
    <source>
        <dbReference type="EMBL" id="PVE45980.1"/>
    </source>
</evidence>
<dbReference type="PANTHER" id="PTHR43113">
    <property type="entry name" value="NUCLEOSIDE-DIPHOSPHATE-SUGAR EPIMERASE"/>
    <property type="match status" value="1"/>
</dbReference>
<organism evidence="2 3">
    <name type="scientific">Pararhodobacter aggregans</name>
    <dbReference type="NCBI Taxonomy" id="404875"/>
    <lineage>
        <taxon>Bacteria</taxon>
        <taxon>Pseudomonadati</taxon>
        <taxon>Pseudomonadota</taxon>
        <taxon>Alphaproteobacteria</taxon>
        <taxon>Rhodobacterales</taxon>
        <taxon>Paracoccaceae</taxon>
        <taxon>Pararhodobacter</taxon>
    </lineage>
</organism>
<gene>
    <name evidence="2" type="ORF">DDE23_19430</name>
</gene>
<dbReference type="OrthoDB" id="9781757at2"/>
<dbReference type="EC" id="4.1.3.36" evidence="2"/>
<dbReference type="InterPro" id="IPR029045">
    <property type="entry name" value="ClpP/crotonase-like_dom_sf"/>
</dbReference>
<dbReference type="AlphaFoldDB" id="A0A2T7UMP9"/>
<dbReference type="PANTHER" id="PTHR43113:SF1">
    <property type="entry name" value="1,4-DIHYDROXY-2-NAPHTHOYL-COA SYNTHASE, PEROXISOMAL"/>
    <property type="match status" value="1"/>
</dbReference>
<name>A0A2T7UMP9_9RHOB</name>
<dbReference type="EMBL" id="QDDR01000011">
    <property type="protein sequence ID" value="PVE45980.1"/>
    <property type="molecule type" value="Genomic_DNA"/>
</dbReference>
<dbReference type="GO" id="GO:0008935">
    <property type="term" value="F:1,4-dihydroxy-2-naphthoyl-CoA synthase activity"/>
    <property type="evidence" value="ECO:0007669"/>
    <property type="project" value="UniProtKB-EC"/>
</dbReference>
<dbReference type="InterPro" id="IPR001753">
    <property type="entry name" value="Enoyl-CoA_hydra/iso"/>
</dbReference>
<proteinExistence type="inferred from homology"/>
<protein>
    <submittedName>
        <fullName evidence="2">1,4-dihydroxy-2-naphthoyl-CoA synthase</fullName>
        <ecNumber evidence="2">4.1.3.36</ecNumber>
    </submittedName>
</protein>
<comment type="caution">
    <text evidence="2">The sequence shown here is derived from an EMBL/GenBank/DDBJ whole genome shotgun (WGS) entry which is preliminary data.</text>
</comment>
<comment type="similarity">
    <text evidence="1">Belongs to the enoyl-CoA hydratase/isomerase family.</text>
</comment>
<dbReference type="RefSeq" id="WP_107754682.1">
    <property type="nucleotide sequence ID" value="NZ_QBKF01000015.1"/>
</dbReference>
<dbReference type="InterPro" id="IPR014748">
    <property type="entry name" value="Enoyl-CoA_hydra_C"/>
</dbReference>
<reference evidence="2 3" key="1">
    <citation type="journal article" date="2011" name="Syst. Appl. Microbiol.">
        <title>Defluviimonas denitrificans gen. nov., sp. nov., and Pararhodobacter aggregans gen. nov., sp. nov., non-phototrophic Rhodobacteraceae from the biofilter of a marine aquaculture.</title>
        <authorList>
            <person name="Foesel B.U."/>
            <person name="Drake H.L."/>
            <person name="Schramm A."/>
        </authorList>
    </citation>
    <scope>NUCLEOTIDE SEQUENCE [LARGE SCALE GENOMIC DNA]</scope>
    <source>
        <strain evidence="2 3">D1-19</strain>
    </source>
</reference>
<dbReference type="Proteomes" id="UP000244810">
    <property type="component" value="Unassembled WGS sequence"/>
</dbReference>
<dbReference type="CDD" id="cd06558">
    <property type="entry name" value="crotonase-like"/>
    <property type="match status" value="1"/>
</dbReference>
<evidence type="ECO:0000256" key="1">
    <source>
        <dbReference type="ARBA" id="ARBA00005254"/>
    </source>
</evidence>
<keyword evidence="3" id="KW-1185">Reference proteome</keyword>
<dbReference type="Pfam" id="PF00378">
    <property type="entry name" value="ECH_1"/>
    <property type="match status" value="1"/>
</dbReference>
<evidence type="ECO:0000313" key="3">
    <source>
        <dbReference type="Proteomes" id="UP000244810"/>
    </source>
</evidence>
<accession>A0A2T7UMP9</accession>